<evidence type="ECO:0000259" key="7">
    <source>
        <dbReference type="Pfam" id="PF03787"/>
    </source>
</evidence>
<keyword evidence="5" id="KW-0051">Antiviral defense</keyword>
<accession>A0A7C2N7S8</accession>
<dbReference type="PANTHER" id="PTHR38007:SF1">
    <property type="entry name" value="CRISPR SYSTEM CMS PROTEIN CSM5"/>
    <property type="match status" value="1"/>
</dbReference>
<name>A0A7C2N7S8_ARCFL</name>
<dbReference type="EMBL" id="DTLB01000053">
    <property type="protein sequence ID" value="HFW33256.1"/>
    <property type="molecule type" value="Genomic_DNA"/>
</dbReference>
<evidence type="ECO:0000256" key="1">
    <source>
        <dbReference type="ARBA" id="ARBA00003088"/>
    </source>
</evidence>
<evidence type="ECO:0000256" key="4">
    <source>
        <dbReference type="ARBA" id="ARBA00022884"/>
    </source>
</evidence>
<feature type="domain" description="CRISPR type III-associated protein" evidence="7">
    <location>
        <begin position="2"/>
        <end position="285"/>
    </location>
</feature>
<dbReference type="GO" id="GO:0051607">
    <property type="term" value="P:defense response to virus"/>
    <property type="evidence" value="ECO:0007669"/>
    <property type="project" value="UniProtKB-KW"/>
</dbReference>
<comment type="similarity">
    <text evidence="2">Belongs to the CRISPR-associated Csm5 family.</text>
</comment>
<dbReference type="NCBIfam" id="TIGR01899">
    <property type="entry name" value="cas_TM1807_csm5"/>
    <property type="match status" value="1"/>
</dbReference>
<proteinExistence type="inferred from homology"/>
<dbReference type="EMBL" id="DSCQ01000004">
    <property type="protein sequence ID" value="HET20579.1"/>
    <property type="molecule type" value="Genomic_DNA"/>
</dbReference>
<dbReference type="InterPro" id="IPR010173">
    <property type="entry name" value="CRISPR-assoc_Csm5"/>
</dbReference>
<evidence type="ECO:0000256" key="5">
    <source>
        <dbReference type="ARBA" id="ARBA00023118"/>
    </source>
</evidence>
<comment type="function">
    <text evidence="1">This subunit might be involved in maturation of a crRNA intermediate to its mature form.</text>
</comment>
<dbReference type="PANTHER" id="PTHR38007">
    <property type="entry name" value="CRISPR SYSTEM CMS PROTEIN CSM5"/>
    <property type="match status" value="1"/>
</dbReference>
<evidence type="ECO:0000256" key="6">
    <source>
        <dbReference type="ARBA" id="ARBA00031720"/>
    </source>
</evidence>
<evidence type="ECO:0000313" key="9">
    <source>
        <dbReference type="EMBL" id="HFW33256.1"/>
    </source>
</evidence>
<sequence>MKLEILTPVHIGSGDKYYATDFVIKGDRVVFVDSTRFFEEVEKKGLDPINVAREISEGKKIEDFVDLSKIKIREVPFKGRTSRNEILAHIKSRGKPYIPGSTIKGAIRTAILWKEVKDSRELLNWTVNYIKKKLNEKRNLGRKELIKLDDELEEKVFRKAELTGRRSDPKNDLLRALRICDSEFIDDCRIYEIKFLGMRNFSMLAECTEAGQVAEFEASIDGFTLDYLSQKLDYDYILSAAREFAEKVVEVELERKYPQKAITEFKNVLNTRGIILRIGWGTGWYSSTIGTLLKTHPKFEDLRRKLGLGKNPRTGRFSRNFPMVRRITFDDRPLGWISIYE</sequence>
<reference evidence="8" key="1">
    <citation type="journal article" date="2020" name="mSystems">
        <title>Genome- and Community-Level Interaction Insights into Carbon Utilization and Element Cycling Functions of Hydrothermarchaeota in Hydrothermal Sediment.</title>
        <authorList>
            <person name="Zhou Z."/>
            <person name="Liu Y."/>
            <person name="Xu W."/>
            <person name="Pan J."/>
            <person name="Luo Z.H."/>
            <person name="Li M."/>
        </authorList>
    </citation>
    <scope>NUCLEOTIDE SEQUENCE [LARGE SCALE GENOMIC DNA]</scope>
    <source>
        <strain evidence="8">SpSt-12</strain>
        <strain evidence="9">SpSt-87</strain>
    </source>
</reference>
<evidence type="ECO:0000313" key="8">
    <source>
        <dbReference type="EMBL" id="HET20579.1"/>
    </source>
</evidence>
<dbReference type="GO" id="GO:0003723">
    <property type="term" value="F:RNA binding"/>
    <property type="evidence" value="ECO:0007669"/>
    <property type="project" value="UniProtKB-KW"/>
</dbReference>
<dbReference type="InterPro" id="IPR005537">
    <property type="entry name" value="RAMP_III_fam"/>
</dbReference>
<comment type="caution">
    <text evidence="8">The sequence shown here is derived from an EMBL/GenBank/DDBJ whole genome shotgun (WGS) entry which is preliminary data.</text>
</comment>
<organism evidence="8">
    <name type="scientific">Archaeoglobus fulgidus</name>
    <dbReference type="NCBI Taxonomy" id="2234"/>
    <lineage>
        <taxon>Archaea</taxon>
        <taxon>Methanobacteriati</taxon>
        <taxon>Methanobacteriota</taxon>
        <taxon>Archaeoglobi</taxon>
        <taxon>Archaeoglobales</taxon>
        <taxon>Archaeoglobaceae</taxon>
        <taxon>Archaeoglobus</taxon>
    </lineage>
</organism>
<dbReference type="AlphaFoldDB" id="A0A7C2N7S8"/>
<keyword evidence="4" id="KW-0694">RNA-binding</keyword>
<evidence type="ECO:0000256" key="3">
    <source>
        <dbReference type="ARBA" id="ARBA00016113"/>
    </source>
</evidence>
<dbReference type="Pfam" id="PF03787">
    <property type="entry name" value="RAMPs"/>
    <property type="match status" value="1"/>
</dbReference>
<evidence type="ECO:0000256" key="2">
    <source>
        <dbReference type="ARBA" id="ARBA00006680"/>
    </source>
</evidence>
<protein>
    <recommendedName>
        <fullName evidence="3">CRISPR system Cms protein Csm5</fullName>
    </recommendedName>
    <alternativeName>
        <fullName evidence="6">CRISPR type III A-associated protein Csm5</fullName>
    </alternativeName>
</protein>
<gene>
    <name evidence="8" type="primary">csm5</name>
    <name evidence="8" type="ORF">ENN70_00360</name>
    <name evidence="9" type="ORF">ENW66_09985</name>
</gene>